<dbReference type="PANTHER" id="PTHR12151:SF25">
    <property type="entry name" value="LINALOOL DEHYDRATASE_ISOMERASE DOMAIN-CONTAINING PROTEIN"/>
    <property type="match status" value="1"/>
</dbReference>
<dbReference type="EMBL" id="JARWAK010000003">
    <property type="protein sequence ID" value="MDR5866137.1"/>
    <property type="molecule type" value="Genomic_DNA"/>
</dbReference>
<dbReference type="PROSITE" id="PS51257">
    <property type="entry name" value="PROKAR_LIPOPROTEIN"/>
    <property type="match status" value="1"/>
</dbReference>
<dbReference type="InterPro" id="IPR036249">
    <property type="entry name" value="Thioredoxin-like_sf"/>
</dbReference>
<keyword evidence="2" id="KW-0186">Copper</keyword>
<dbReference type="Proteomes" id="UP001264519">
    <property type="component" value="Unassembled WGS sequence"/>
</dbReference>
<dbReference type="RefSeq" id="WP_309651742.1">
    <property type="nucleotide sequence ID" value="NZ_JARWAK010000003.1"/>
</dbReference>
<accession>A0ABU1FZN3</accession>
<dbReference type="PROSITE" id="PS51352">
    <property type="entry name" value="THIOREDOXIN_2"/>
    <property type="match status" value="1"/>
</dbReference>
<name>A0ABU1FZN3_9GAMM</name>
<dbReference type="Pfam" id="PF02630">
    <property type="entry name" value="SCO1-SenC"/>
    <property type="match status" value="1"/>
</dbReference>
<dbReference type="InterPro" id="IPR003782">
    <property type="entry name" value="SCO1/SenC"/>
</dbReference>
<dbReference type="SUPFAM" id="SSF52833">
    <property type="entry name" value="Thioredoxin-like"/>
    <property type="match status" value="1"/>
</dbReference>
<dbReference type="PANTHER" id="PTHR12151">
    <property type="entry name" value="ELECTRON TRANSPORT PROTIN SCO1/SENC FAMILY MEMBER"/>
    <property type="match status" value="1"/>
</dbReference>
<feature type="domain" description="Thioredoxin" evidence="3">
    <location>
        <begin position="31"/>
        <end position="194"/>
    </location>
</feature>
<sequence length="196" mass="21996">MPTALCKWCLPLVASLWLVGCSDQNWRTTDISEIMPRLDFTLVDENAETVQAEQYLGKPTVLYFGYTHCPDVCPSTLSRLSAATRRLDEALRDELQVLFVSVDPTRDTPEVMDRYTEAFGPQFIGLTGDTARLDALTNRYRVSYEYGDGFPDASYDVTHSSAVFAFDRQGQARLLIRDSDPLDNVVADLRRLAAQG</sequence>
<dbReference type="CDD" id="cd02968">
    <property type="entry name" value="SCO"/>
    <property type="match status" value="1"/>
</dbReference>
<comment type="similarity">
    <text evidence="1">Belongs to the SCO1/2 family.</text>
</comment>
<evidence type="ECO:0000256" key="2">
    <source>
        <dbReference type="ARBA" id="ARBA00023008"/>
    </source>
</evidence>
<comment type="caution">
    <text evidence="4">The sequence shown here is derived from an EMBL/GenBank/DDBJ whole genome shotgun (WGS) entry which is preliminary data.</text>
</comment>
<proteinExistence type="inferred from homology"/>
<evidence type="ECO:0000256" key="1">
    <source>
        <dbReference type="ARBA" id="ARBA00010996"/>
    </source>
</evidence>
<keyword evidence="5" id="KW-1185">Reference proteome</keyword>
<reference evidence="4 5" key="1">
    <citation type="submission" date="2023-04" db="EMBL/GenBank/DDBJ databases">
        <title>A long-awaited taxogenomic arrangement of the family Halomonadaceae.</title>
        <authorList>
            <person name="De La Haba R."/>
            <person name="Chuvochina M."/>
            <person name="Wittouck S."/>
            <person name="Arahal D.R."/>
            <person name="Sanchez-Porro C."/>
            <person name="Hugenholtz P."/>
            <person name="Ventosa A."/>
        </authorList>
    </citation>
    <scope>NUCLEOTIDE SEQUENCE [LARGE SCALE GENOMIC DNA]</scope>
    <source>
        <strain evidence="4 5">DSM 23530</strain>
    </source>
</reference>
<evidence type="ECO:0000259" key="3">
    <source>
        <dbReference type="PROSITE" id="PS51352"/>
    </source>
</evidence>
<gene>
    <name evidence="4" type="ORF">QC818_04965</name>
</gene>
<dbReference type="InterPro" id="IPR013766">
    <property type="entry name" value="Thioredoxin_domain"/>
</dbReference>
<evidence type="ECO:0000313" key="4">
    <source>
        <dbReference type="EMBL" id="MDR5866137.1"/>
    </source>
</evidence>
<protein>
    <submittedName>
        <fullName evidence="4">SCO family protein</fullName>
    </submittedName>
</protein>
<organism evidence="4 5">
    <name type="scientific">Halomonas koreensis</name>
    <dbReference type="NCBI Taxonomy" id="245385"/>
    <lineage>
        <taxon>Bacteria</taxon>
        <taxon>Pseudomonadati</taxon>
        <taxon>Pseudomonadota</taxon>
        <taxon>Gammaproteobacteria</taxon>
        <taxon>Oceanospirillales</taxon>
        <taxon>Halomonadaceae</taxon>
        <taxon>Halomonas</taxon>
    </lineage>
</organism>
<dbReference type="Gene3D" id="3.40.30.10">
    <property type="entry name" value="Glutaredoxin"/>
    <property type="match status" value="1"/>
</dbReference>
<evidence type="ECO:0000313" key="5">
    <source>
        <dbReference type="Proteomes" id="UP001264519"/>
    </source>
</evidence>